<dbReference type="OrthoDB" id="8950478at2759"/>
<proteinExistence type="predicted"/>
<feature type="compositionally biased region" description="Acidic residues" evidence="1">
    <location>
        <begin position="19"/>
        <end position="40"/>
    </location>
</feature>
<evidence type="ECO:0000313" key="3">
    <source>
        <dbReference type="Proteomes" id="UP000518266"/>
    </source>
</evidence>
<dbReference type="Proteomes" id="UP000518266">
    <property type="component" value="Unassembled WGS sequence"/>
</dbReference>
<comment type="caution">
    <text evidence="2">The sequence shown here is derived from an EMBL/GenBank/DDBJ whole genome shotgun (WGS) entry which is preliminary data.</text>
</comment>
<evidence type="ECO:0000313" key="2">
    <source>
        <dbReference type="EMBL" id="KAF3837758.1"/>
    </source>
</evidence>
<accession>A0A7J5XNV7</accession>
<reference evidence="2 3" key="1">
    <citation type="submission" date="2020-03" db="EMBL/GenBank/DDBJ databases">
        <title>Dissostichus mawsoni Genome sequencing and assembly.</title>
        <authorList>
            <person name="Park H."/>
        </authorList>
    </citation>
    <scope>NUCLEOTIDE SEQUENCE [LARGE SCALE GENOMIC DNA]</scope>
    <source>
        <strain evidence="2">DM0001</strain>
        <tissue evidence="2">Muscle</tissue>
    </source>
</reference>
<dbReference type="AlphaFoldDB" id="A0A7J5XNV7"/>
<feature type="compositionally biased region" description="Low complexity" evidence="1">
    <location>
        <begin position="42"/>
        <end position="57"/>
    </location>
</feature>
<sequence>MSAEPEKEQEMAHKVEYLPEGEDSYIEDSYVEDSYVEDLPMENAAPSPAPSNPSSEELQAHRRQCRRPKVFTYDRLGSPACYNIKAPPLHTNLKVPWTHTVPPYHFQQYYGYEGSDIAHH</sequence>
<organism evidence="2 3">
    <name type="scientific">Dissostichus mawsoni</name>
    <name type="common">Antarctic cod</name>
    <dbReference type="NCBI Taxonomy" id="36200"/>
    <lineage>
        <taxon>Eukaryota</taxon>
        <taxon>Metazoa</taxon>
        <taxon>Chordata</taxon>
        <taxon>Craniata</taxon>
        <taxon>Vertebrata</taxon>
        <taxon>Euteleostomi</taxon>
        <taxon>Actinopterygii</taxon>
        <taxon>Neopterygii</taxon>
        <taxon>Teleostei</taxon>
        <taxon>Neoteleostei</taxon>
        <taxon>Acanthomorphata</taxon>
        <taxon>Eupercaria</taxon>
        <taxon>Perciformes</taxon>
        <taxon>Notothenioidei</taxon>
        <taxon>Nototheniidae</taxon>
        <taxon>Dissostichus</taxon>
    </lineage>
</organism>
<feature type="compositionally biased region" description="Basic and acidic residues" evidence="1">
    <location>
        <begin position="1"/>
        <end position="17"/>
    </location>
</feature>
<dbReference type="EMBL" id="JAAKFY010000022">
    <property type="protein sequence ID" value="KAF3837758.1"/>
    <property type="molecule type" value="Genomic_DNA"/>
</dbReference>
<keyword evidence="3" id="KW-1185">Reference proteome</keyword>
<protein>
    <submittedName>
        <fullName evidence="2">Uncharacterized protein</fullName>
    </submittedName>
</protein>
<gene>
    <name evidence="2" type="ORF">F7725_009526</name>
</gene>
<evidence type="ECO:0000256" key="1">
    <source>
        <dbReference type="SAM" id="MobiDB-lite"/>
    </source>
</evidence>
<feature type="region of interest" description="Disordered" evidence="1">
    <location>
        <begin position="1"/>
        <end position="64"/>
    </location>
</feature>
<name>A0A7J5XNV7_DISMA</name>